<dbReference type="Pfam" id="PF02880">
    <property type="entry name" value="PGM_PMM_III"/>
    <property type="match status" value="1"/>
</dbReference>
<dbReference type="InterPro" id="IPR005845">
    <property type="entry name" value="A-D-PHexomutase_a/b/a-II"/>
</dbReference>
<feature type="domain" description="Alpha-D-phosphohexomutase alpha/beta/alpha" evidence="10">
    <location>
        <begin position="163"/>
        <end position="257"/>
    </location>
</feature>
<dbReference type="InterPro" id="IPR005841">
    <property type="entry name" value="Alpha-D-phosphohexomutase_SF"/>
</dbReference>
<dbReference type="EC" id="5.4.2.10" evidence="12"/>
<sequence length="463" mass="49094">MPLIKSISGFRGTIGGRPGENLTPEDIVSSVAGYGDWLIRSGAKPLVVIGRDGRPSGPVVSALTAATLQSMGIDVIDCGLATTPTVEMAVISRGAGGGIILSASHNPKEYNALKLLNDRGEFISHEAGQDLIATVRSGNITYADVDDLGSLENDESALQDHIDAVLSHPLVNVEAIRSAGFRVILDAVNSVGAISIPPLCTQLGVSCEVMNGTLDGQFAHNPEPLPANLKDLIHRMETTDADLGIAVDPDVDRLALVGPGGRWIGEEYTLVAVADYVLRHEPGPVVSNLSSSRALANLAETFGQPYHASAVGEVNVVAKMKEVRATIGGEGNGGIIDPRLHYGRDSLIGLALVLSHLATSGKTINELRDGYQHYEMVKDKIQLDPALDLEDALSVMEGLYPETPLSNIDGLKLDFPDGWVHLRGSNTEPIVRVYAEASSQQRAQELAQQVKAKFVELTQGSGE</sequence>
<evidence type="ECO:0000259" key="8">
    <source>
        <dbReference type="Pfam" id="PF00408"/>
    </source>
</evidence>
<dbReference type="Proteomes" id="UP000308528">
    <property type="component" value="Unassembled WGS sequence"/>
</dbReference>
<evidence type="ECO:0000313" key="13">
    <source>
        <dbReference type="Proteomes" id="UP000308528"/>
    </source>
</evidence>
<comment type="cofactor">
    <cofactor evidence="1">
        <name>Mg(2+)</name>
        <dbReference type="ChEBI" id="CHEBI:18420"/>
    </cofactor>
</comment>
<name>A0A4S4NMJ4_9BACT</name>
<dbReference type="Pfam" id="PF02879">
    <property type="entry name" value="PGM_PMM_II"/>
    <property type="match status" value="1"/>
</dbReference>
<dbReference type="InterPro" id="IPR005843">
    <property type="entry name" value="A-D-PHexomutase_C"/>
</dbReference>
<dbReference type="GO" id="GO:0008966">
    <property type="term" value="F:phosphoglucosamine mutase activity"/>
    <property type="evidence" value="ECO:0007669"/>
    <property type="project" value="UniProtKB-EC"/>
</dbReference>
<dbReference type="GO" id="GO:0005829">
    <property type="term" value="C:cytosol"/>
    <property type="evidence" value="ECO:0007669"/>
    <property type="project" value="TreeGrafter"/>
</dbReference>
<evidence type="ECO:0000256" key="2">
    <source>
        <dbReference type="ARBA" id="ARBA00010231"/>
    </source>
</evidence>
<dbReference type="InterPro" id="IPR016055">
    <property type="entry name" value="A-D-PHexomutase_a/b/a-I/II/III"/>
</dbReference>
<proteinExistence type="inferred from homology"/>
<dbReference type="OrthoDB" id="9806956at2"/>
<dbReference type="GO" id="GO:0004615">
    <property type="term" value="F:phosphomannomutase activity"/>
    <property type="evidence" value="ECO:0007669"/>
    <property type="project" value="TreeGrafter"/>
</dbReference>
<dbReference type="PANTHER" id="PTHR42946:SF1">
    <property type="entry name" value="PHOSPHOGLUCOMUTASE (ALPHA-D-GLUCOSE-1,6-BISPHOSPHATE-DEPENDENT)"/>
    <property type="match status" value="1"/>
</dbReference>
<dbReference type="PANTHER" id="PTHR42946">
    <property type="entry name" value="PHOSPHOHEXOSE MUTASE"/>
    <property type="match status" value="1"/>
</dbReference>
<accession>A0A4S4NMJ4</accession>
<dbReference type="InterPro" id="IPR024086">
    <property type="entry name" value="GlmM_arc-type"/>
</dbReference>
<comment type="caution">
    <text evidence="12">The sequence shown here is derived from an EMBL/GenBank/DDBJ whole genome shotgun (WGS) entry which is preliminary data.</text>
</comment>
<dbReference type="InterPro" id="IPR005846">
    <property type="entry name" value="A-D-PHexomutase_a/b/a-III"/>
</dbReference>
<evidence type="ECO:0000256" key="7">
    <source>
        <dbReference type="RuleBase" id="RU004326"/>
    </source>
</evidence>
<dbReference type="GO" id="GO:0005975">
    <property type="term" value="P:carbohydrate metabolic process"/>
    <property type="evidence" value="ECO:0007669"/>
    <property type="project" value="InterPro"/>
</dbReference>
<protein>
    <submittedName>
        <fullName evidence="12">Phosphoglucosamine mutase</fullName>
        <ecNumber evidence="12">5.4.2.10</ecNumber>
    </submittedName>
</protein>
<keyword evidence="3" id="KW-0597">Phosphoprotein</keyword>
<evidence type="ECO:0000256" key="4">
    <source>
        <dbReference type="ARBA" id="ARBA00022723"/>
    </source>
</evidence>
<reference evidence="12 13" key="1">
    <citation type="submission" date="2019-04" db="EMBL/GenBank/DDBJ databases">
        <title>Lewinella litorea sp. nov., isolated from a marine sand.</title>
        <authorList>
            <person name="Yoon J.-H."/>
        </authorList>
    </citation>
    <scope>NUCLEOTIDE SEQUENCE [LARGE SCALE GENOMIC DNA]</scope>
    <source>
        <strain evidence="12 13">HSMS-39</strain>
    </source>
</reference>
<feature type="domain" description="Alpha-D-phosphohexomutase alpha/beta/alpha" evidence="9">
    <location>
        <begin position="8"/>
        <end position="135"/>
    </location>
</feature>
<evidence type="ECO:0000259" key="11">
    <source>
        <dbReference type="Pfam" id="PF02880"/>
    </source>
</evidence>
<evidence type="ECO:0000256" key="6">
    <source>
        <dbReference type="ARBA" id="ARBA00023235"/>
    </source>
</evidence>
<dbReference type="GO" id="GO:0000287">
    <property type="term" value="F:magnesium ion binding"/>
    <property type="evidence" value="ECO:0007669"/>
    <property type="project" value="InterPro"/>
</dbReference>
<feature type="domain" description="Alpha-D-phosphohexomutase alpha/beta/alpha" evidence="11">
    <location>
        <begin position="268"/>
        <end position="373"/>
    </location>
</feature>
<dbReference type="Pfam" id="PF02878">
    <property type="entry name" value="PGM_PMM_I"/>
    <property type="match status" value="1"/>
</dbReference>
<dbReference type="AlphaFoldDB" id="A0A4S4NMJ4"/>
<evidence type="ECO:0000256" key="3">
    <source>
        <dbReference type="ARBA" id="ARBA00022553"/>
    </source>
</evidence>
<dbReference type="Gene3D" id="3.40.120.10">
    <property type="entry name" value="Alpha-D-Glucose-1,6-Bisphosphate, subunit A, domain 3"/>
    <property type="match status" value="3"/>
</dbReference>
<dbReference type="InterPro" id="IPR050060">
    <property type="entry name" value="Phosphoglucosamine_mutase"/>
</dbReference>
<dbReference type="SUPFAM" id="SSF55957">
    <property type="entry name" value="Phosphoglucomutase, C-terminal domain"/>
    <property type="match status" value="1"/>
</dbReference>
<keyword evidence="5 7" id="KW-0460">Magnesium</keyword>
<feature type="domain" description="Alpha-D-phosphohexomutase C-terminal" evidence="8">
    <location>
        <begin position="395"/>
        <end position="451"/>
    </location>
</feature>
<dbReference type="InterPro" id="IPR005844">
    <property type="entry name" value="A-D-PHexomutase_a/b/a-I"/>
</dbReference>
<dbReference type="PROSITE" id="PS00710">
    <property type="entry name" value="PGM_PMM"/>
    <property type="match status" value="1"/>
</dbReference>
<evidence type="ECO:0000256" key="1">
    <source>
        <dbReference type="ARBA" id="ARBA00001946"/>
    </source>
</evidence>
<dbReference type="RefSeq" id="WP_136455970.1">
    <property type="nucleotide sequence ID" value="NZ_SRSF01000001.1"/>
</dbReference>
<dbReference type="EMBL" id="SRSF01000001">
    <property type="protein sequence ID" value="THH41144.1"/>
    <property type="molecule type" value="Genomic_DNA"/>
</dbReference>
<gene>
    <name evidence="12" type="primary">glmM</name>
    <name evidence="12" type="ORF">E4021_00680</name>
</gene>
<dbReference type="InterPro" id="IPR016066">
    <property type="entry name" value="A-D-PHexomutase_CS"/>
</dbReference>
<comment type="similarity">
    <text evidence="2 7">Belongs to the phosphohexose mutase family.</text>
</comment>
<keyword evidence="6 12" id="KW-0413">Isomerase</keyword>
<keyword evidence="4 7" id="KW-0479">Metal-binding</keyword>
<dbReference type="GO" id="GO:0006048">
    <property type="term" value="P:UDP-N-acetylglucosamine biosynthetic process"/>
    <property type="evidence" value="ECO:0007669"/>
    <property type="project" value="TreeGrafter"/>
</dbReference>
<evidence type="ECO:0000259" key="10">
    <source>
        <dbReference type="Pfam" id="PF02879"/>
    </source>
</evidence>
<keyword evidence="13" id="KW-1185">Reference proteome</keyword>
<evidence type="ECO:0000256" key="5">
    <source>
        <dbReference type="ARBA" id="ARBA00022842"/>
    </source>
</evidence>
<organism evidence="12 13">
    <name type="scientific">Neolewinella litorea</name>
    <dbReference type="NCBI Taxonomy" id="2562452"/>
    <lineage>
        <taxon>Bacteria</taxon>
        <taxon>Pseudomonadati</taxon>
        <taxon>Bacteroidota</taxon>
        <taxon>Saprospiria</taxon>
        <taxon>Saprospirales</taxon>
        <taxon>Lewinellaceae</taxon>
        <taxon>Neolewinella</taxon>
    </lineage>
</organism>
<dbReference type="NCBIfam" id="TIGR03990">
    <property type="entry name" value="Arch_GlmM"/>
    <property type="match status" value="1"/>
</dbReference>
<dbReference type="InterPro" id="IPR036900">
    <property type="entry name" value="A-D-PHexomutase_C_sf"/>
</dbReference>
<evidence type="ECO:0000313" key="12">
    <source>
        <dbReference type="EMBL" id="THH41144.1"/>
    </source>
</evidence>
<dbReference type="Pfam" id="PF00408">
    <property type="entry name" value="PGM_PMM_IV"/>
    <property type="match status" value="1"/>
</dbReference>
<dbReference type="PRINTS" id="PR00509">
    <property type="entry name" value="PGMPMM"/>
</dbReference>
<dbReference type="GO" id="GO:0009252">
    <property type="term" value="P:peptidoglycan biosynthetic process"/>
    <property type="evidence" value="ECO:0007669"/>
    <property type="project" value="TreeGrafter"/>
</dbReference>
<evidence type="ECO:0000259" key="9">
    <source>
        <dbReference type="Pfam" id="PF02878"/>
    </source>
</evidence>
<dbReference type="Gene3D" id="3.30.310.50">
    <property type="entry name" value="Alpha-D-phosphohexomutase, C-terminal domain"/>
    <property type="match status" value="1"/>
</dbReference>
<dbReference type="SUPFAM" id="SSF53738">
    <property type="entry name" value="Phosphoglucomutase, first 3 domains"/>
    <property type="match status" value="3"/>
</dbReference>